<dbReference type="NCBIfam" id="NF001846">
    <property type="entry name" value="PRK00571.1-3"/>
    <property type="match status" value="1"/>
</dbReference>
<dbReference type="GO" id="GO:0045259">
    <property type="term" value="C:proton-transporting ATP synthase complex"/>
    <property type="evidence" value="ECO:0007669"/>
    <property type="project" value="UniProtKB-KW"/>
</dbReference>
<dbReference type="AlphaFoldDB" id="A0A1M4XSY0"/>
<evidence type="ECO:0000313" key="18">
    <source>
        <dbReference type="EMBL" id="SHE96667.1"/>
    </source>
</evidence>
<dbReference type="SUPFAM" id="SSF51344">
    <property type="entry name" value="Epsilon subunit of F1F0-ATP synthase N-terminal domain"/>
    <property type="match status" value="1"/>
</dbReference>
<evidence type="ECO:0000259" key="16">
    <source>
        <dbReference type="Pfam" id="PF00401"/>
    </source>
</evidence>
<dbReference type="HAMAP" id="MF_00530">
    <property type="entry name" value="ATP_synth_epsil_bac"/>
    <property type="match status" value="1"/>
</dbReference>
<dbReference type="OrthoDB" id="9804110at2"/>
<evidence type="ECO:0000256" key="2">
    <source>
        <dbReference type="ARBA" id="ARBA00004202"/>
    </source>
</evidence>
<dbReference type="Pfam" id="PF00401">
    <property type="entry name" value="ATP-synt_DE"/>
    <property type="match status" value="1"/>
</dbReference>
<keyword evidence="9 14" id="KW-0472">Membrane</keyword>
<name>A0A1M4XSY0_9FIRM</name>
<evidence type="ECO:0000313" key="19">
    <source>
        <dbReference type="Proteomes" id="UP000184148"/>
    </source>
</evidence>
<dbReference type="RefSeq" id="WP_073238398.1">
    <property type="nucleotide sequence ID" value="NZ_FQUY01000009.1"/>
</dbReference>
<evidence type="ECO:0000259" key="17">
    <source>
        <dbReference type="Pfam" id="PF02823"/>
    </source>
</evidence>
<dbReference type="Proteomes" id="UP000184148">
    <property type="component" value="Unassembled WGS sequence"/>
</dbReference>
<dbReference type="SUPFAM" id="SSF46604">
    <property type="entry name" value="Epsilon subunit of F1F0-ATP synthase C-terminal domain"/>
    <property type="match status" value="1"/>
</dbReference>
<reference evidence="19" key="1">
    <citation type="submission" date="2016-11" db="EMBL/GenBank/DDBJ databases">
        <authorList>
            <person name="Varghese N."/>
            <person name="Submissions S."/>
        </authorList>
    </citation>
    <scope>NUCLEOTIDE SEQUENCE [LARGE SCALE GENOMIC DNA]</scope>
    <source>
        <strain evidence="19">DSM 12395</strain>
    </source>
</reference>
<dbReference type="PANTHER" id="PTHR13822">
    <property type="entry name" value="ATP SYNTHASE DELTA/EPSILON CHAIN"/>
    <property type="match status" value="1"/>
</dbReference>
<comment type="subunit">
    <text evidence="14 15">F-type ATPases have 2 components, CF(1) - the catalytic core - and CF(0) - the membrane proton channel. CF(1) has five subunits: alpha(3), beta(3), gamma(1), delta(1), epsilon(1). CF(0) has three main subunits: a, b and c.</text>
</comment>
<dbReference type="InterPro" id="IPR020547">
    <property type="entry name" value="ATP_synth_F1_esu_C"/>
</dbReference>
<dbReference type="CDD" id="cd12152">
    <property type="entry name" value="F1-ATPase_delta"/>
    <property type="match status" value="1"/>
</dbReference>
<evidence type="ECO:0000256" key="13">
    <source>
        <dbReference type="ARBA" id="ARBA00031795"/>
    </source>
</evidence>
<evidence type="ECO:0000256" key="11">
    <source>
        <dbReference type="ARBA" id="ARBA00023310"/>
    </source>
</evidence>
<evidence type="ECO:0000256" key="9">
    <source>
        <dbReference type="ARBA" id="ARBA00023136"/>
    </source>
</evidence>
<keyword evidence="8 14" id="KW-0406">Ion transport</keyword>
<feature type="domain" description="ATP synthase epsilon subunit C-terminal" evidence="16">
    <location>
        <begin position="87"/>
        <end position="132"/>
    </location>
</feature>
<accession>A0A1M4XSY0</accession>
<feature type="domain" description="ATP synthase F1 complex delta/epsilon subunit N-terminal" evidence="17">
    <location>
        <begin position="6"/>
        <end position="83"/>
    </location>
</feature>
<dbReference type="InterPro" id="IPR036771">
    <property type="entry name" value="ATPsynth_dsu/esu_N"/>
</dbReference>
<keyword evidence="11 14" id="KW-0066">ATP synthesis</keyword>
<evidence type="ECO:0000256" key="4">
    <source>
        <dbReference type="ARBA" id="ARBA00014480"/>
    </source>
</evidence>
<evidence type="ECO:0000256" key="7">
    <source>
        <dbReference type="ARBA" id="ARBA00022781"/>
    </source>
</evidence>
<evidence type="ECO:0000256" key="12">
    <source>
        <dbReference type="ARBA" id="ARBA00030215"/>
    </source>
</evidence>
<dbReference type="Gene3D" id="2.60.15.10">
    <property type="entry name" value="F0F1 ATP synthase delta/epsilon subunit, N-terminal"/>
    <property type="match status" value="1"/>
</dbReference>
<organism evidence="18 19">
    <name type="scientific">Desulforamulus putei DSM 12395</name>
    <dbReference type="NCBI Taxonomy" id="1121429"/>
    <lineage>
        <taxon>Bacteria</taxon>
        <taxon>Bacillati</taxon>
        <taxon>Bacillota</taxon>
        <taxon>Clostridia</taxon>
        <taxon>Eubacteriales</taxon>
        <taxon>Peptococcaceae</taxon>
        <taxon>Desulforamulus</taxon>
    </lineage>
</organism>
<evidence type="ECO:0000256" key="5">
    <source>
        <dbReference type="ARBA" id="ARBA00022448"/>
    </source>
</evidence>
<evidence type="ECO:0000256" key="10">
    <source>
        <dbReference type="ARBA" id="ARBA00023196"/>
    </source>
</evidence>
<comment type="similarity">
    <text evidence="3 14 15">Belongs to the ATPase epsilon chain family.</text>
</comment>
<dbReference type="Pfam" id="PF02823">
    <property type="entry name" value="ATP-synt_DE_N"/>
    <property type="match status" value="1"/>
</dbReference>
<evidence type="ECO:0000256" key="6">
    <source>
        <dbReference type="ARBA" id="ARBA00022475"/>
    </source>
</evidence>
<keyword evidence="19" id="KW-1185">Reference proteome</keyword>
<protein>
    <recommendedName>
        <fullName evidence="4 14">ATP synthase epsilon chain</fullName>
    </recommendedName>
    <alternativeName>
        <fullName evidence="13 14">ATP synthase F1 sector epsilon subunit</fullName>
    </alternativeName>
    <alternativeName>
        <fullName evidence="12 14">F-ATPase epsilon subunit</fullName>
    </alternativeName>
</protein>
<evidence type="ECO:0000256" key="3">
    <source>
        <dbReference type="ARBA" id="ARBA00005712"/>
    </source>
</evidence>
<comment type="subcellular location">
    <subcellularLocation>
        <location evidence="2 14">Cell membrane</location>
        <topology evidence="2 14">Peripheral membrane protein</topology>
    </subcellularLocation>
</comment>
<keyword evidence="7 14" id="KW-0375">Hydrogen ion transport</keyword>
<dbReference type="GO" id="GO:0005886">
    <property type="term" value="C:plasma membrane"/>
    <property type="evidence" value="ECO:0007669"/>
    <property type="project" value="UniProtKB-SubCell"/>
</dbReference>
<keyword evidence="6 14" id="KW-1003">Cell membrane</keyword>
<dbReference type="EMBL" id="FQUY01000009">
    <property type="protein sequence ID" value="SHE96667.1"/>
    <property type="molecule type" value="Genomic_DNA"/>
</dbReference>
<dbReference type="GO" id="GO:0046933">
    <property type="term" value="F:proton-transporting ATP synthase activity, rotational mechanism"/>
    <property type="evidence" value="ECO:0007669"/>
    <property type="project" value="UniProtKB-UniRule"/>
</dbReference>
<evidence type="ECO:0000256" key="8">
    <source>
        <dbReference type="ARBA" id="ARBA00023065"/>
    </source>
</evidence>
<dbReference type="STRING" id="1121429.SAMN02745133_01519"/>
<sequence length="132" mass="14347">MAKTQRLDIVTPEKVVFSEEIEFIVAPGADGELGILPEHAPLVTALKIGVLRVQQGGKFFKVAVSGGFMEVKNSRVVVLADTAERADEIDVERARAAKQRAEQRLASKSPEIDIARAEIALQKALNRIKAAE</sequence>
<keyword evidence="10 14" id="KW-0139">CF(1)</keyword>
<dbReference type="FunFam" id="1.20.5.440:FF:000001">
    <property type="entry name" value="ATP synthase epsilon chain"/>
    <property type="match status" value="1"/>
</dbReference>
<dbReference type="Gene3D" id="1.20.5.440">
    <property type="entry name" value="ATP synthase delta/epsilon subunit, C-terminal domain"/>
    <property type="match status" value="1"/>
</dbReference>
<evidence type="ECO:0000256" key="15">
    <source>
        <dbReference type="RuleBase" id="RU003656"/>
    </source>
</evidence>
<dbReference type="InterPro" id="IPR036794">
    <property type="entry name" value="ATP_F1_dsu/esu_C_sf"/>
</dbReference>
<evidence type="ECO:0000256" key="1">
    <source>
        <dbReference type="ARBA" id="ARBA00003543"/>
    </source>
</evidence>
<dbReference type="NCBIfam" id="TIGR01216">
    <property type="entry name" value="ATP_synt_epsi"/>
    <property type="match status" value="1"/>
</dbReference>
<evidence type="ECO:0000256" key="14">
    <source>
        <dbReference type="HAMAP-Rule" id="MF_00530"/>
    </source>
</evidence>
<dbReference type="InterPro" id="IPR001469">
    <property type="entry name" value="ATP_synth_F1_dsu/esu"/>
</dbReference>
<dbReference type="FunFam" id="2.60.15.10:FF:000001">
    <property type="entry name" value="ATP synthase epsilon chain"/>
    <property type="match status" value="1"/>
</dbReference>
<proteinExistence type="inferred from homology"/>
<dbReference type="PANTHER" id="PTHR13822:SF10">
    <property type="entry name" value="ATP SYNTHASE EPSILON CHAIN, CHLOROPLASTIC"/>
    <property type="match status" value="1"/>
</dbReference>
<dbReference type="NCBIfam" id="NF009980">
    <property type="entry name" value="PRK13446.1"/>
    <property type="match status" value="1"/>
</dbReference>
<comment type="function">
    <text evidence="1 14">Produces ATP from ADP in the presence of a proton gradient across the membrane.</text>
</comment>
<dbReference type="InterPro" id="IPR020546">
    <property type="entry name" value="ATP_synth_F1_dsu/esu_N"/>
</dbReference>
<dbReference type="GO" id="GO:0005524">
    <property type="term" value="F:ATP binding"/>
    <property type="evidence" value="ECO:0007669"/>
    <property type="project" value="UniProtKB-UniRule"/>
</dbReference>
<gene>
    <name evidence="14" type="primary">atpC</name>
    <name evidence="18" type="ORF">SAMN02745133_01519</name>
</gene>
<keyword evidence="5 14" id="KW-0813">Transport</keyword>